<dbReference type="AlphaFoldDB" id="A0A975HEI3"/>
<dbReference type="Gene3D" id="3.20.20.140">
    <property type="entry name" value="Metal-dependent hydrolases"/>
    <property type="match status" value="1"/>
</dbReference>
<dbReference type="Gene3D" id="2.30.40.10">
    <property type="entry name" value="Urease, subunit C, domain 1"/>
    <property type="match status" value="1"/>
</dbReference>
<protein>
    <submittedName>
        <fullName evidence="3">Amidohydrolase family protein</fullName>
    </submittedName>
</protein>
<dbReference type="Proteomes" id="UP000664914">
    <property type="component" value="Chromosome"/>
</dbReference>
<evidence type="ECO:0000313" key="4">
    <source>
        <dbReference type="Proteomes" id="UP000664914"/>
    </source>
</evidence>
<dbReference type="Pfam" id="PF07969">
    <property type="entry name" value="Amidohydro_3"/>
    <property type="match status" value="1"/>
</dbReference>
<feature type="chain" id="PRO_5037216791" evidence="1">
    <location>
        <begin position="29"/>
        <end position="565"/>
    </location>
</feature>
<dbReference type="PANTHER" id="PTHR22642:SF2">
    <property type="entry name" value="PROTEIN LONG AFTER FAR-RED 3"/>
    <property type="match status" value="1"/>
</dbReference>
<evidence type="ECO:0000259" key="2">
    <source>
        <dbReference type="Pfam" id="PF07969"/>
    </source>
</evidence>
<dbReference type="SUPFAM" id="SSF51556">
    <property type="entry name" value="Metallo-dependent hydrolases"/>
    <property type="match status" value="1"/>
</dbReference>
<organism evidence="3 4">
    <name type="scientific">Rhizorhabdus wittichii</name>
    <dbReference type="NCBI Taxonomy" id="160791"/>
    <lineage>
        <taxon>Bacteria</taxon>
        <taxon>Pseudomonadati</taxon>
        <taxon>Pseudomonadota</taxon>
        <taxon>Alphaproteobacteria</taxon>
        <taxon>Sphingomonadales</taxon>
        <taxon>Sphingomonadaceae</taxon>
        <taxon>Rhizorhabdus</taxon>
    </lineage>
</organism>
<reference evidence="3" key="2">
    <citation type="submission" date="2021-04" db="EMBL/GenBank/DDBJ databases">
        <title>Isolation and genomic analysis of the ibuprofen-degrading bacterium Sphingomonas strain MPO218.</title>
        <authorList>
            <person name="Aulestia M."/>
            <person name="Flores A."/>
            <person name="Mangas E.L."/>
            <person name="Perez-Pulido A.J."/>
            <person name="Santero E."/>
            <person name="Camacho E.M."/>
        </authorList>
    </citation>
    <scope>NUCLEOTIDE SEQUENCE</scope>
    <source>
        <strain evidence="3">MPO218</strain>
    </source>
</reference>
<proteinExistence type="predicted"/>
<evidence type="ECO:0000313" key="3">
    <source>
        <dbReference type="EMBL" id="QTH20849.1"/>
    </source>
</evidence>
<dbReference type="CDD" id="cd01300">
    <property type="entry name" value="YtcJ_like"/>
    <property type="match status" value="1"/>
</dbReference>
<dbReference type="InterPro" id="IPR033932">
    <property type="entry name" value="YtcJ-like"/>
</dbReference>
<dbReference type="InterPro" id="IPR011059">
    <property type="entry name" value="Metal-dep_hydrolase_composite"/>
</dbReference>
<reference evidence="3" key="1">
    <citation type="submission" date="2020-07" db="EMBL/GenBank/DDBJ databases">
        <authorList>
            <person name="Camacho E."/>
        </authorList>
    </citation>
    <scope>NUCLEOTIDE SEQUENCE</scope>
    <source>
        <strain evidence="3">MPO218</strain>
    </source>
</reference>
<dbReference type="InterPro" id="IPR013108">
    <property type="entry name" value="Amidohydro_3"/>
</dbReference>
<accession>A0A975HEI3</accession>
<keyword evidence="1" id="KW-0732">Signal</keyword>
<evidence type="ECO:0000256" key="1">
    <source>
        <dbReference type="SAM" id="SignalP"/>
    </source>
</evidence>
<dbReference type="InterPro" id="IPR032466">
    <property type="entry name" value="Metal_Hydrolase"/>
</dbReference>
<dbReference type="SUPFAM" id="SSF51338">
    <property type="entry name" value="Composite domain of metallo-dependent hydrolases"/>
    <property type="match status" value="1"/>
</dbReference>
<feature type="signal peptide" evidence="1">
    <location>
        <begin position="1"/>
        <end position="28"/>
    </location>
</feature>
<dbReference type="EMBL" id="CP059319">
    <property type="protein sequence ID" value="QTH20849.1"/>
    <property type="molecule type" value="Genomic_DNA"/>
</dbReference>
<dbReference type="PANTHER" id="PTHR22642">
    <property type="entry name" value="IMIDAZOLONEPROPIONASE"/>
    <property type="match status" value="1"/>
</dbReference>
<sequence>MTSGLVSRTRRVRSFALALALLASPALADGLIDNANGYTFDGKGQLVRFNGLLIDDQGKVARLLDRDDKRPEKLDFRLDAKGRTVVPGLIDAHGHVMALGEAALSLDLSGTNSLAEAQAALRAYAADRPTPPWIRGRGWNQERWGLGRFPTAADIDAITPGRPVVLDRVDGHALLANSAAMAAAGITAATKDPAGGRIERDAKGKPTGVFVDAAQDLIRKAVPPMLPRDRDAALAKAQEILLGFGITAIADMGTSGDDWLVMRRAGDAGRLRVRIISYAGGIPTLLAVAGTGPTPWLYDGRLRMIGVKLYDDGALGSRGAWLKAPYADAPGQTGLSFLDDTKLRNLMSRAAMDGFQTAVHAIGDAANAQLLDAIDELAATYKGDRRWRIEHAQIVDPADLPRFAKHGIVASMQPVHQTSDRLMAEARLGPARLGGAYAWKAMLDNKVPLAFGSDTPVESPNPFPALAAAVSRQDAAGQPPGGWQPQQIVSLAEAFRAFTATAAYAGFAEDRIGSLAPGHMADFLILDRDIFTAGIADLRAARPLETWIGGKRAWTAPHGGQTSSN</sequence>
<gene>
    <name evidence="3" type="ORF">HRJ34_21380</name>
</gene>
<name>A0A975HEI3_9SPHN</name>
<dbReference type="Gene3D" id="3.10.310.70">
    <property type="match status" value="1"/>
</dbReference>
<feature type="domain" description="Amidohydrolase 3" evidence="2">
    <location>
        <begin position="79"/>
        <end position="551"/>
    </location>
</feature>
<dbReference type="RefSeq" id="WP_208632349.1">
    <property type="nucleotide sequence ID" value="NZ_CP059319.1"/>
</dbReference>
<dbReference type="GO" id="GO:0016810">
    <property type="term" value="F:hydrolase activity, acting on carbon-nitrogen (but not peptide) bonds"/>
    <property type="evidence" value="ECO:0007669"/>
    <property type="project" value="InterPro"/>
</dbReference>